<dbReference type="KEGG" id="cdu:CD36_87760"/>
<dbReference type="GeneID" id="8046892"/>
<keyword evidence="5" id="KW-0326">Glycosidase</keyword>
<evidence type="ECO:0000256" key="3">
    <source>
        <dbReference type="ARBA" id="ARBA00023211"/>
    </source>
</evidence>
<dbReference type="InterPro" id="IPR022830">
    <property type="entry name" value="Indigdn_synthA-like"/>
</dbReference>
<dbReference type="Proteomes" id="UP000002605">
    <property type="component" value="Chromosome 3"/>
</dbReference>
<keyword evidence="1" id="KW-0479">Metal-binding</keyword>
<dbReference type="SMR" id="B9WF09"/>
<dbReference type="GO" id="GO:0004730">
    <property type="term" value="F:pseudouridylate synthase activity"/>
    <property type="evidence" value="ECO:0007669"/>
    <property type="project" value="InterPro"/>
</dbReference>
<evidence type="ECO:0000313" key="7">
    <source>
        <dbReference type="EMBL" id="CAX43273.1"/>
    </source>
</evidence>
<evidence type="ECO:0000313" key="6">
    <source>
        <dbReference type="CGD" id="CAL0000159736"/>
    </source>
</evidence>
<dbReference type="GO" id="GO:0046872">
    <property type="term" value="F:metal ion binding"/>
    <property type="evidence" value="ECO:0007669"/>
    <property type="project" value="UniProtKB-KW"/>
</dbReference>
<dbReference type="CGD" id="CAL0000159736">
    <property type="gene designation" value="Cd36_87760"/>
</dbReference>
<dbReference type="SUPFAM" id="SSF110581">
    <property type="entry name" value="Indigoidine synthase A-like"/>
    <property type="match status" value="1"/>
</dbReference>
<dbReference type="HOGENOM" id="CLU_012201_3_0_1"/>
<protein>
    <submittedName>
        <fullName evidence="7">Indigoidine synthase A-like protein, putative</fullName>
    </submittedName>
</protein>
<gene>
    <name evidence="6" type="ordered locus">Cd36_87760</name>
    <name evidence="7" type="ORF">CD36_87760</name>
</gene>
<evidence type="ECO:0000256" key="4">
    <source>
        <dbReference type="ARBA" id="ARBA00023239"/>
    </source>
</evidence>
<keyword evidence="4" id="KW-0456">Lyase</keyword>
<evidence type="ECO:0000313" key="8">
    <source>
        <dbReference type="Proteomes" id="UP000002605"/>
    </source>
</evidence>
<dbReference type="HAMAP" id="MF_01876">
    <property type="entry name" value="PsiMP_glycosidase"/>
    <property type="match status" value="1"/>
</dbReference>
<dbReference type="GO" id="GO:0005737">
    <property type="term" value="C:cytoplasm"/>
    <property type="evidence" value="ECO:0007669"/>
    <property type="project" value="TreeGrafter"/>
</dbReference>
<keyword evidence="8" id="KW-1185">Reference proteome</keyword>
<dbReference type="SUPFAM" id="SSF53613">
    <property type="entry name" value="Ribokinase-like"/>
    <property type="match status" value="1"/>
</dbReference>
<dbReference type="Gene3D" id="3.40.1190.20">
    <property type="match status" value="1"/>
</dbReference>
<evidence type="ECO:0000256" key="2">
    <source>
        <dbReference type="ARBA" id="ARBA00022801"/>
    </source>
</evidence>
<keyword evidence="2" id="KW-0378">Hydrolase</keyword>
<accession>B9WF09</accession>
<dbReference type="InterPro" id="IPR029056">
    <property type="entry name" value="Ribokinase-like"/>
</dbReference>
<dbReference type="GO" id="GO:0016798">
    <property type="term" value="F:hydrolase activity, acting on glycosyl bonds"/>
    <property type="evidence" value="ECO:0007669"/>
    <property type="project" value="UniProtKB-KW"/>
</dbReference>
<reference evidence="7 8" key="1">
    <citation type="journal article" date="2009" name="Genome Res.">
        <title>Comparative genomics of the fungal pathogens Candida dubliniensis and Candida albicans.</title>
        <authorList>
            <person name="Jackson A.P."/>
            <person name="Gamble J.A."/>
            <person name="Yeomans T."/>
            <person name="Moran G.P."/>
            <person name="Saunders D."/>
            <person name="Harris D."/>
            <person name="Aslett M."/>
            <person name="Barrell J.F."/>
            <person name="Butler G."/>
            <person name="Citiulo F."/>
            <person name="Coleman D.C."/>
            <person name="de Groot P.W.J."/>
            <person name="Goodwin T.J."/>
            <person name="Quail M.A."/>
            <person name="McQuillan J."/>
            <person name="Munro C.A."/>
            <person name="Pain A."/>
            <person name="Poulter R.T."/>
            <person name="Rajandream M.A."/>
            <person name="Renauld H."/>
            <person name="Spiering M.J."/>
            <person name="Tivey A."/>
            <person name="Gow N.A.R."/>
            <person name="Barrell B."/>
            <person name="Sullivan D.J."/>
            <person name="Berriman M."/>
        </authorList>
    </citation>
    <scope>NUCLEOTIDE SEQUENCE [LARGE SCALE GENOMIC DNA]</scope>
    <source>
        <strain evidence="8">CD36 / ATCC MYA-646 / CBS 7987 / NCPF 3949 / NRRL Y-17841</strain>
    </source>
</reference>
<proteinExistence type="inferred from homology"/>
<dbReference type="eggNOG" id="KOG3009">
    <property type="taxonomic scope" value="Eukaryota"/>
</dbReference>
<evidence type="ECO:0000256" key="1">
    <source>
        <dbReference type="ARBA" id="ARBA00022723"/>
    </source>
</evidence>
<dbReference type="Gene3D" id="3.40.1790.10">
    <property type="entry name" value="Indigoidine synthase domain"/>
    <property type="match status" value="1"/>
</dbReference>
<name>B9WF09_CANDC</name>
<dbReference type="RefSeq" id="XP_002419676.1">
    <property type="nucleotide sequence ID" value="XM_002419631.1"/>
</dbReference>
<dbReference type="PANTHER" id="PTHR42909:SF1">
    <property type="entry name" value="CARBOHYDRATE KINASE PFKB DOMAIN-CONTAINING PROTEIN"/>
    <property type="match status" value="1"/>
</dbReference>
<dbReference type="VEuPathDB" id="FungiDB:CD36_87760"/>
<dbReference type="EMBL" id="FM992690">
    <property type="protein sequence ID" value="CAX43273.1"/>
    <property type="molecule type" value="Genomic_DNA"/>
</dbReference>
<organism evidence="7 8">
    <name type="scientific">Candida dubliniensis (strain CD36 / ATCC MYA-646 / CBS 7987 / NCPF 3949 / NRRL Y-17841)</name>
    <name type="common">Yeast</name>
    <dbReference type="NCBI Taxonomy" id="573826"/>
    <lineage>
        <taxon>Eukaryota</taxon>
        <taxon>Fungi</taxon>
        <taxon>Dikarya</taxon>
        <taxon>Ascomycota</taxon>
        <taxon>Saccharomycotina</taxon>
        <taxon>Pichiomycetes</taxon>
        <taxon>Debaryomycetaceae</taxon>
        <taxon>Candida/Lodderomyces clade</taxon>
        <taxon>Candida</taxon>
    </lineage>
</organism>
<dbReference type="InterPro" id="IPR007342">
    <property type="entry name" value="PsuG"/>
</dbReference>
<dbReference type="OrthoDB" id="198885at2759"/>
<evidence type="ECO:0000256" key="5">
    <source>
        <dbReference type="ARBA" id="ARBA00023295"/>
    </source>
</evidence>
<dbReference type="PANTHER" id="PTHR42909">
    <property type="entry name" value="ZGC:136858"/>
    <property type="match status" value="1"/>
</dbReference>
<keyword evidence="3" id="KW-0464">Manganese</keyword>
<dbReference type="Pfam" id="PF04227">
    <property type="entry name" value="Indigoidine_A"/>
    <property type="match status" value="1"/>
</dbReference>
<sequence>MIKRSILRISQEVTKALKEQRPVVALESTIITHGLPYPQNIEMAKSVEQVLRDKGVVPATCAFIEGVPHVGINDFEGLSNAVKVSRRDIGYVMANKLNGGTTVASTMILSHLAGIKVFATGGLGGVHRDGQFSMDVSADLMELGKTPVSVVCAGPKSILDIGLTMEYLETQGVFVGTYNPEKLDNVQVPGFYCRESGVISPYGFESFAEAAQIGHYQAMVGSGSVFCIPPPKETAMDSKVVGDIIERANQKAKELGVSGKQLTPFLLSEIATSTQGKSVESNISLVKNNASAAAEIAKEMVRMVVPSVLVVGSVALDTMAKLGPGSKMGDSNIGTVRSSIGGVGYNIAKASGYVNGNTKFVSKVGDDVGGRTIQEQVPGLGIGRGRTAQYVSMHDSSGELIVACADMEIAEEMEVNDKAGVAVYDCNLSSETVSKALPNNEYNIIEPTSHVKARRIGKMEVGVFPNNRVKLITPTVAELSSIHESMRDKFDDEWFGVLDAMQVDQIRDRLDKRWYDKGVYQQCFQLLPFFQNILVKLGKDGVLLVSLCTTVEDYRSIPTTSPYRPKSIVYSRGRGVGAVVEYFPIPKENENIEVDNVTGAGDALVGYLAGKLSESNWLNHEIGSVEQVWGKWESIYKAQLAAGLTIRGRSQEIANI</sequence>
<dbReference type="AlphaFoldDB" id="B9WF09"/>